<dbReference type="InterPro" id="IPR036653">
    <property type="entry name" value="CinA-like_C"/>
</dbReference>
<dbReference type="PIRSF" id="PIRSF006728">
    <property type="entry name" value="CinA"/>
    <property type="match status" value="1"/>
</dbReference>
<proteinExistence type="inferred from homology"/>
<reference evidence="3" key="1">
    <citation type="submission" date="2018-05" db="EMBL/GenBank/DDBJ databases">
        <authorList>
            <person name="Lanie J.A."/>
            <person name="Ng W.-L."/>
            <person name="Kazmierczak K.M."/>
            <person name="Andrzejewski T.M."/>
            <person name="Davidsen T.M."/>
            <person name="Wayne K.J."/>
            <person name="Tettelin H."/>
            <person name="Glass J.I."/>
            <person name="Rusch D."/>
            <person name="Podicherti R."/>
            <person name="Tsui H.-C.T."/>
            <person name="Winkler M.E."/>
        </authorList>
    </citation>
    <scope>NUCLEOTIDE SEQUENCE</scope>
</reference>
<dbReference type="SMART" id="SM00852">
    <property type="entry name" value="MoCF_biosynth"/>
    <property type="match status" value="1"/>
</dbReference>
<evidence type="ECO:0000259" key="2">
    <source>
        <dbReference type="SMART" id="SM00852"/>
    </source>
</evidence>
<dbReference type="InterPro" id="IPR041424">
    <property type="entry name" value="CinA_KH"/>
</dbReference>
<dbReference type="Pfam" id="PF02464">
    <property type="entry name" value="CinA"/>
    <property type="match status" value="1"/>
</dbReference>
<gene>
    <name evidence="3" type="ORF">METZ01_LOCUS59617</name>
</gene>
<feature type="coiled-coil region" evidence="1">
    <location>
        <begin position="225"/>
        <end position="252"/>
    </location>
</feature>
<dbReference type="NCBIfam" id="TIGR00200">
    <property type="entry name" value="cinA_nterm"/>
    <property type="match status" value="1"/>
</dbReference>
<organism evidence="3">
    <name type="scientific">marine metagenome</name>
    <dbReference type="NCBI Taxonomy" id="408172"/>
    <lineage>
        <taxon>unclassified sequences</taxon>
        <taxon>metagenomes</taxon>
        <taxon>ecological metagenomes</taxon>
    </lineage>
</organism>
<dbReference type="InterPro" id="IPR008136">
    <property type="entry name" value="CinA_C"/>
</dbReference>
<sequence length="425" mass="47805">MKHIYCEIITIGDEILYGHILDTNAQWISQELDKIGIKTRKRTTIGDNSKDITSVLDKSLNKNDLIILTGGLGPTNDDITKNCLNDFFGGKLVTDENTLSHIKRIFKKRNFDFTKKNKDQALVPDNCIVLHNQFGTAPGMAFQKDNKLIISLPGVPFEMKSLFTAKCINLIKNKFSLPFIYHRTIKTIGIGESWLSDLIKDWESNLDKSVSLAYLPSLGRVKLRLTGKGDNLEKIKKKINNYEENLLKIIRKYVYGFDKEELESSIGKLLIRKNKTISFAESCTGGFISHMITTIPGSSQYFRGSIIAYSNEIKMNNLNIKKENIEKYGAVSREVVEEMARNVRQKFKSSIGISTSGIAGPDGGTKDKPIGTVWIAYSDKDKTTSKKLILTKRRDINITLSAVNALNQVRINLESNSKGNRHSSK</sequence>
<dbReference type="InterPro" id="IPR001453">
    <property type="entry name" value="MoaB/Mog_dom"/>
</dbReference>
<dbReference type="PANTHER" id="PTHR13939">
    <property type="entry name" value="NICOTINAMIDE-NUCLEOTIDE AMIDOHYDROLASE PNCC"/>
    <property type="match status" value="1"/>
</dbReference>
<dbReference type="EMBL" id="UINC01003489">
    <property type="protein sequence ID" value="SVA06763.1"/>
    <property type="molecule type" value="Genomic_DNA"/>
</dbReference>
<dbReference type="Pfam" id="PF18146">
    <property type="entry name" value="CinA_KH"/>
    <property type="match status" value="1"/>
</dbReference>
<dbReference type="Pfam" id="PF00994">
    <property type="entry name" value="MoCF_biosynth"/>
    <property type="match status" value="1"/>
</dbReference>
<dbReference type="InterPro" id="IPR036425">
    <property type="entry name" value="MoaB/Mog-like_dom_sf"/>
</dbReference>
<accession>A0A381SZF0</accession>
<dbReference type="SUPFAM" id="SSF53218">
    <property type="entry name" value="Molybdenum cofactor biosynthesis proteins"/>
    <property type="match status" value="1"/>
</dbReference>
<evidence type="ECO:0000256" key="1">
    <source>
        <dbReference type="SAM" id="Coils"/>
    </source>
</evidence>
<dbReference type="Gene3D" id="3.90.950.20">
    <property type="entry name" value="CinA-like"/>
    <property type="match status" value="1"/>
</dbReference>
<dbReference type="NCBIfam" id="NF001813">
    <property type="entry name" value="PRK00549.1"/>
    <property type="match status" value="1"/>
</dbReference>
<keyword evidence="1" id="KW-0175">Coiled coil</keyword>
<dbReference type="AlphaFoldDB" id="A0A381SZF0"/>
<dbReference type="NCBIfam" id="TIGR00199">
    <property type="entry name" value="PncC_domain"/>
    <property type="match status" value="1"/>
</dbReference>
<dbReference type="InterPro" id="IPR008135">
    <property type="entry name" value="Competence-induced_CinA"/>
</dbReference>
<dbReference type="CDD" id="cd00885">
    <property type="entry name" value="cinA"/>
    <property type="match status" value="1"/>
</dbReference>
<dbReference type="HAMAP" id="MF_00226_B">
    <property type="entry name" value="CinA_B"/>
    <property type="match status" value="1"/>
</dbReference>
<dbReference type="NCBIfam" id="TIGR00177">
    <property type="entry name" value="molyb_syn"/>
    <property type="match status" value="1"/>
</dbReference>
<dbReference type="Gene3D" id="3.40.980.10">
    <property type="entry name" value="MoaB/Mog-like domain"/>
    <property type="match status" value="1"/>
</dbReference>
<dbReference type="InterPro" id="IPR050101">
    <property type="entry name" value="CinA"/>
</dbReference>
<evidence type="ECO:0000313" key="3">
    <source>
        <dbReference type="EMBL" id="SVA06763.1"/>
    </source>
</evidence>
<feature type="domain" description="MoaB/Mog" evidence="2">
    <location>
        <begin position="7"/>
        <end position="173"/>
    </location>
</feature>
<name>A0A381SZF0_9ZZZZ</name>
<dbReference type="SUPFAM" id="SSF142433">
    <property type="entry name" value="CinA-like"/>
    <property type="match status" value="1"/>
</dbReference>
<protein>
    <recommendedName>
        <fullName evidence="2">MoaB/Mog domain-containing protein</fullName>
    </recommendedName>
</protein>
<dbReference type="PANTHER" id="PTHR13939:SF0">
    <property type="entry name" value="NMN AMIDOHYDROLASE-LIKE PROTEIN YFAY"/>
    <property type="match status" value="1"/>
</dbReference>
<dbReference type="Gene3D" id="3.30.70.2860">
    <property type="match status" value="1"/>
</dbReference>